<dbReference type="AlphaFoldDB" id="A0A834IW64"/>
<reference evidence="1" key="1">
    <citation type="submission" date="2020-08" db="EMBL/GenBank/DDBJ databases">
        <title>Genome sequencing and assembly of the red palm weevil Rhynchophorus ferrugineus.</title>
        <authorList>
            <person name="Dias G.B."/>
            <person name="Bergman C.M."/>
            <person name="Manee M."/>
        </authorList>
    </citation>
    <scope>NUCLEOTIDE SEQUENCE</scope>
    <source>
        <strain evidence="1">AA-2017</strain>
        <tissue evidence="1">Whole larva</tissue>
    </source>
</reference>
<keyword evidence="2" id="KW-1185">Reference proteome</keyword>
<sequence>MYVRRQLRKAKSLFRKSGKFKLLNVDIVCCGENSSDLFYIQCCIIPLSLSSDIAIFPKTTFSNVVKLCGFLVSSYSKGFK</sequence>
<dbReference type="Proteomes" id="UP000625711">
    <property type="component" value="Unassembled WGS sequence"/>
</dbReference>
<accession>A0A834IW64</accession>
<evidence type="ECO:0000313" key="2">
    <source>
        <dbReference type="Proteomes" id="UP000625711"/>
    </source>
</evidence>
<comment type="caution">
    <text evidence="1">The sequence shown here is derived from an EMBL/GenBank/DDBJ whole genome shotgun (WGS) entry which is preliminary data.</text>
</comment>
<dbReference type="EMBL" id="JAACXV010000013">
    <property type="protein sequence ID" value="KAF7287480.1"/>
    <property type="molecule type" value="Genomic_DNA"/>
</dbReference>
<organism evidence="1 2">
    <name type="scientific">Rhynchophorus ferrugineus</name>
    <name type="common">Red palm weevil</name>
    <name type="synonym">Curculio ferrugineus</name>
    <dbReference type="NCBI Taxonomy" id="354439"/>
    <lineage>
        <taxon>Eukaryota</taxon>
        <taxon>Metazoa</taxon>
        <taxon>Ecdysozoa</taxon>
        <taxon>Arthropoda</taxon>
        <taxon>Hexapoda</taxon>
        <taxon>Insecta</taxon>
        <taxon>Pterygota</taxon>
        <taxon>Neoptera</taxon>
        <taxon>Endopterygota</taxon>
        <taxon>Coleoptera</taxon>
        <taxon>Polyphaga</taxon>
        <taxon>Cucujiformia</taxon>
        <taxon>Curculionidae</taxon>
        <taxon>Dryophthorinae</taxon>
        <taxon>Rhynchophorus</taxon>
    </lineage>
</organism>
<protein>
    <submittedName>
        <fullName evidence="1">Uncharacterized protein</fullName>
    </submittedName>
</protein>
<proteinExistence type="predicted"/>
<evidence type="ECO:0000313" key="1">
    <source>
        <dbReference type="EMBL" id="KAF7287480.1"/>
    </source>
</evidence>
<name>A0A834IW64_RHYFE</name>
<gene>
    <name evidence="1" type="ORF">GWI33_001446</name>
</gene>